<keyword evidence="2" id="KW-0378">Hydrolase</keyword>
<dbReference type="EMBL" id="M94481">
    <property type="protein sequence ID" value="AAA33448.1"/>
    <property type="molecule type" value="mRNA"/>
</dbReference>
<evidence type="ECO:0000256" key="2">
    <source>
        <dbReference type="ARBA" id="ARBA00022801"/>
    </source>
</evidence>
<dbReference type="Pfam" id="PF25597">
    <property type="entry name" value="SH3_retrovirus"/>
    <property type="match status" value="1"/>
</dbReference>
<dbReference type="GO" id="GO:0003964">
    <property type="term" value="F:RNA-directed DNA polymerase activity"/>
    <property type="evidence" value="ECO:0007669"/>
    <property type="project" value="UniProtKB-KW"/>
</dbReference>
<dbReference type="PANTHER" id="PTHR42648">
    <property type="entry name" value="TRANSPOSASE, PUTATIVE-RELATED"/>
    <property type="match status" value="1"/>
</dbReference>
<protein>
    <submittedName>
        <fullName evidence="5">Reverse transcriptase</fullName>
    </submittedName>
</protein>
<dbReference type="InterPro" id="IPR012337">
    <property type="entry name" value="RNaseH-like_sf"/>
</dbReference>
<keyword evidence="5" id="KW-0548">Nucleotidyltransferase</keyword>
<dbReference type="GO" id="GO:0003676">
    <property type="term" value="F:nucleic acid binding"/>
    <property type="evidence" value="ECO:0007669"/>
    <property type="project" value="InterPro"/>
</dbReference>
<dbReference type="Gene3D" id="3.30.420.10">
    <property type="entry name" value="Ribonuclease H-like superfamily/Ribonuclease H"/>
    <property type="match status" value="1"/>
</dbReference>
<evidence type="ECO:0000256" key="1">
    <source>
        <dbReference type="ARBA" id="ARBA00022723"/>
    </source>
</evidence>
<dbReference type="GO" id="GO:0015074">
    <property type="term" value="P:DNA integration"/>
    <property type="evidence" value="ECO:0007669"/>
    <property type="project" value="InterPro"/>
</dbReference>
<dbReference type="InterPro" id="IPR057670">
    <property type="entry name" value="SH3_retrovirus"/>
</dbReference>
<name>V9GZD7_MAIZE</name>
<dbReference type="SUPFAM" id="SSF53098">
    <property type="entry name" value="Ribonuclease H-like"/>
    <property type="match status" value="1"/>
</dbReference>
<proteinExistence type="evidence at transcript level"/>
<keyword evidence="5" id="KW-0695">RNA-directed DNA polymerase</keyword>
<dbReference type="InterPro" id="IPR013103">
    <property type="entry name" value="RVT_2"/>
</dbReference>
<dbReference type="GO" id="GO:0016787">
    <property type="term" value="F:hydrolase activity"/>
    <property type="evidence" value="ECO:0007669"/>
    <property type="project" value="UniProtKB-KW"/>
</dbReference>
<evidence type="ECO:0000256" key="3">
    <source>
        <dbReference type="SAM" id="MobiDB-lite"/>
    </source>
</evidence>
<dbReference type="InterPro" id="IPR036397">
    <property type="entry name" value="RNaseH_sf"/>
</dbReference>
<dbReference type="PROSITE" id="PS50994">
    <property type="entry name" value="INTEGRASE"/>
    <property type="match status" value="1"/>
</dbReference>
<dbReference type="AlphaFoldDB" id="V9GZD7"/>
<organism evidence="5">
    <name type="scientific">Zea mays</name>
    <name type="common">Maize</name>
    <dbReference type="NCBI Taxonomy" id="4577"/>
    <lineage>
        <taxon>Eukaryota</taxon>
        <taxon>Viridiplantae</taxon>
        <taxon>Streptophyta</taxon>
        <taxon>Embryophyta</taxon>
        <taxon>Tracheophyta</taxon>
        <taxon>Spermatophyta</taxon>
        <taxon>Magnoliopsida</taxon>
        <taxon>Liliopsida</taxon>
        <taxon>Poales</taxon>
        <taxon>Poaceae</taxon>
        <taxon>PACMAD clade</taxon>
        <taxon>Panicoideae</taxon>
        <taxon>Andropogonodae</taxon>
        <taxon>Andropogoneae</taxon>
        <taxon>Tripsacinae</taxon>
        <taxon>Zea</taxon>
    </lineage>
</organism>
<evidence type="ECO:0000313" key="5">
    <source>
        <dbReference type="EMBL" id="AAA33448.1"/>
    </source>
</evidence>
<accession>V9GZD7</accession>
<dbReference type="InterPro" id="IPR039537">
    <property type="entry name" value="Retrotran_Ty1/copia-like"/>
</dbReference>
<dbReference type="Pfam" id="PF07727">
    <property type="entry name" value="RVT_2"/>
    <property type="match status" value="1"/>
</dbReference>
<dbReference type="InterPro" id="IPR001584">
    <property type="entry name" value="Integrase_cat-core"/>
</dbReference>
<feature type="region of interest" description="Disordered" evidence="3">
    <location>
        <begin position="281"/>
        <end position="315"/>
    </location>
</feature>
<feature type="domain" description="Integrase catalytic" evidence="4">
    <location>
        <begin position="1"/>
        <end position="93"/>
    </location>
</feature>
<keyword evidence="5" id="KW-0808">Transferase</keyword>
<sequence>DNGREFDNNASRSFFLTHGVQLRLSCPYTSAQNGRAERMIRTTTNMIRCLLFQASLPATYWAEALHTATHLLNRLPSKAVSHPTPHFALYGTTPSYDHLRVFGCACYPNTSATAPHKLSPRSTRCLFLGYSPDHKGYRCLDLTSHRIISRHVVFDEDVFPLAGSTPPTDLDSLLESDPVLPTPGAPPCAVTCTSCGHDATARAHSRATRGPVDPACAPRGHVGHACATRGPVDHACVTRGPDDHACAKRGPVDPACAMRCLVDPACATRCLVDPACATRGPVDPGSLRRPRARLPPSAGHAATSAPADSGPSMSANRFGDPAVVYHRREPAIPVAPDVSAVRSEPSVYHPVAIHRDPEHVHPMVTPRAAGVLRPVDRLILAADTTCTPPDASPVPSSVRTALADPHWCRAMEEEYATLLVNHTWDLVPCPPGTNVVIGKWLFRHKLTSDGSLDRYKARWVLRGFTQRPGVDYDETFSPVIKFATVCAVLSIALSRNWAIHQLDVKNAFLHGTLTETVYYSQPTGFVDADRPDLVCRLNRSLYDLKQAPRAWYTRFTSYLASIGFVEAKSDTSLFIYRRGDDTVYLLLYVDDIVLTASTADLLQRTIVALQREFAMKDLWPLHHFLGITAERRPQGLFLHQRQYAIDILERAGMSDCKPCSTHVDTQAKLSEDDRPPVADTTSYRSLTGTLQYLTFSRLDL</sequence>
<keyword evidence="1" id="KW-0479">Metal-binding</keyword>
<reference evidence="5" key="1">
    <citation type="journal article" date="1992" name="Proc. Natl. Acad. Sci. U.S.A.">
        <title>copia-like retrotransposons are ubiquitous among plants.</title>
        <authorList>
            <person name="Voytas D.F."/>
            <person name="Cummings M.P."/>
            <person name="Konieczny A."/>
            <person name="Ausubel F.M."/>
            <person name="Rodermel S.R."/>
        </authorList>
    </citation>
    <scope>NUCLEOTIDE SEQUENCE</scope>
</reference>
<dbReference type="InterPro" id="IPR043502">
    <property type="entry name" value="DNA/RNA_pol_sf"/>
</dbReference>
<dbReference type="GO" id="GO:0046872">
    <property type="term" value="F:metal ion binding"/>
    <property type="evidence" value="ECO:0007669"/>
    <property type="project" value="UniProtKB-KW"/>
</dbReference>
<feature type="non-terminal residue" evidence="5">
    <location>
        <position position="1"/>
    </location>
</feature>
<evidence type="ECO:0000259" key="4">
    <source>
        <dbReference type="PROSITE" id="PS50994"/>
    </source>
</evidence>
<dbReference type="SUPFAM" id="SSF56672">
    <property type="entry name" value="DNA/RNA polymerases"/>
    <property type="match status" value="1"/>
</dbReference>
<dbReference type="PANTHER" id="PTHR42648:SF26">
    <property type="entry name" value="INTEGRASE CATALYTIC DOMAIN-CONTAINING PROTEIN"/>
    <property type="match status" value="1"/>
</dbReference>